<dbReference type="Proteomes" id="UP000207598">
    <property type="component" value="Unassembled WGS sequence"/>
</dbReference>
<gene>
    <name evidence="1" type="ORF">MAA8898_02383</name>
</gene>
<name>A0A238KEB3_9RHOB</name>
<reference evidence="1 2" key="1">
    <citation type="submission" date="2017-05" db="EMBL/GenBank/DDBJ databases">
        <authorList>
            <person name="Song R."/>
            <person name="Chenine A.L."/>
            <person name="Ruprecht R.M."/>
        </authorList>
    </citation>
    <scope>NUCLEOTIDE SEQUENCE [LARGE SCALE GENOMIC DNA]</scope>
    <source>
        <strain evidence="1 2">CECT 8898</strain>
    </source>
</reference>
<proteinExistence type="predicted"/>
<protein>
    <submittedName>
        <fullName evidence="1">Uncharacterized protein</fullName>
    </submittedName>
</protein>
<sequence length="35" mass="3663">MAHVGAVLTPVGWDLAAEVMAEVSKRVLKTCGDHA</sequence>
<organism evidence="1 2">
    <name type="scientific">Maliponia aquimaris</name>
    <dbReference type="NCBI Taxonomy" id="1673631"/>
    <lineage>
        <taxon>Bacteria</taxon>
        <taxon>Pseudomonadati</taxon>
        <taxon>Pseudomonadota</taxon>
        <taxon>Alphaproteobacteria</taxon>
        <taxon>Rhodobacterales</taxon>
        <taxon>Paracoccaceae</taxon>
        <taxon>Maliponia</taxon>
    </lineage>
</organism>
<dbReference type="AlphaFoldDB" id="A0A238KEB3"/>
<dbReference type="EMBL" id="FXYF01000005">
    <property type="protein sequence ID" value="SMX41120.1"/>
    <property type="molecule type" value="Genomic_DNA"/>
</dbReference>
<accession>A0A238KEB3</accession>
<evidence type="ECO:0000313" key="2">
    <source>
        <dbReference type="Proteomes" id="UP000207598"/>
    </source>
</evidence>
<keyword evidence="2" id="KW-1185">Reference proteome</keyword>
<evidence type="ECO:0000313" key="1">
    <source>
        <dbReference type="EMBL" id="SMX41120.1"/>
    </source>
</evidence>